<protein>
    <recommendedName>
        <fullName evidence="3">Response regulator</fullName>
    </recommendedName>
</protein>
<dbReference type="Proteomes" id="UP000321479">
    <property type="component" value="Chromosome"/>
</dbReference>
<evidence type="ECO:0000313" key="1">
    <source>
        <dbReference type="EMBL" id="QEC62191.1"/>
    </source>
</evidence>
<name>A0A5B8UV30_9SPHI</name>
<accession>A0A5B8UV30</accession>
<sequence>MIHFRTERVLLVAPNIFSVQILANNKQIRHITSVDRVFPAIYEMAPHMIIFDYDYLSQDMERILRRIRTNPYYNKIKICCFKSGQSRKIDSLLKVLGVNHVIYKDDLQHPTKETISHVKSILDSTVTDLLVNASF</sequence>
<dbReference type="OrthoDB" id="796020at2"/>
<proteinExistence type="predicted"/>
<evidence type="ECO:0000313" key="2">
    <source>
        <dbReference type="Proteomes" id="UP000321479"/>
    </source>
</evidence>
<dbReference type="AlphaFoldDB" id="A0A5B8UV30"/>
<gene>
    <name evidence="1" type="ORF">FRZ54_06195</name>
</gene>
<dbReference type="KEGG" id="mgin:FRZ54_06195"/>
<dbReference type="RefSeq" id="WP_147030768.1">
    <property type="nucleotide sequence ID" value="NZ_CP042436.1"/>
</dbReference>
<organism evidence="1 2">
    <name type="scientific">Mucilaginibacter ginsenosidivorans</name>
    <dbReference type="NCBI Taxonomy" id="398053"/>
    <lineage>
        <taxon>Bacteria</taxon>
        <taxon>Pseudomonadati</taxon>
        <taxon>Bacteroidota</taxon>
        <taxon>Sphingobacteriia</taxon>
        <taxon>Sphingobacteriales</taxon>
        <taxon>Sphingobacteriaceae</taxon>
        <taxon>Mucilaginibacter</taxon>
    </lineage>
</organism>
<dbReference type="EMBL" id="CP042436">
    <property type="protein sequence ID" value="QEC62191.1"/>
    <property type="molecule type" value="Genomic_DNA"/>
</dbReference>
<evidence type="ECO:0008006" key="3">
    <source>
        <dbReference type="Google" id="ProtNLM"/>
    </source>
</evidence>
<reference evidence="1 2" key="1">
    <citation type="journal article" date="2017" name="Curr. Microbiol.">
        <title>Mucilaginibacter ginsenosidivorans sp. nov., Isolated from Soil of Ginseng Field.</title>
        <authorList>
            <person name="Kim M.M."/>
            <person name="Siddiqi M.Z."/>
            <person name="Im W.T."/>
        </authorList>
    </citation>
    <scope>NUCLEOTIDE SEQUENCE [LARGE SCALE GENOMIC DNA]</scope>
    <source>
        <strain evidence="1 2">Gsoil 3017</strain>
    </source>
</reference>
<keyword evidence="2" id="KW-1185">Reference proteome</keyword>